<feature type="transmembrane region" description="Helical" evidence="7">
    <location>
        <begin position="131"/>
        <end position="148"/>
    </location>
</feature>
<evidence type="ECO:0000256" key="1">
    <source>
        <dbReference type="ARBA" id="ARBA00004651"/>
    </source>
</evidence>
<feature type="transmembrane region" description="Helical" evidence="7">
    <location>
        <begin position="57"/>
        <end position="74"/>
    </location>
</feature>
<dbReference type="Pfam" id="PF04632">
    <property type="entry name" value="FUSC"/>
    <property type="match status" value="1"/>
</dbReference>
<gene>
    <name evidence="8" type="ORF">OIK44_08185</name>
</gene>
<dbReference type="InterPro" id="IPR006726">
    <property type="entry name" value="PHBA_efflux_AaeB/fusaric-R"/>
</dbReference>
<comment type="caution">
    <text evidence="8">The sequence shown here is derived from an EMBL/GenBank/DDBJ whole genome shotgun (WGS) entry which is preliminary data.</text>
</comment>
<accession>A0ABT5JXW6</accession>
<dbReference type="RefSeq" id="WP_273670233.1">
    <property type="nucleotide sequence ID" value="NZ_JAQQXR010000002.1"/>
</dbReference>
<keyword evidence="4 7" id="KW-0812">Transmembrane</keyword>
<keyword evidence="3" id="KW-1003">Cell membrane</keyword>
<organism evidence="8 9">
    <name type="scientific">Janthinobacterium fluminis</name>
    <dbReference type="NCBI Taxonomy" id="2987524"/>
    <lineage>
        <taxon>Bacteria</taxon>
        <taxon>Pseudomonadati</taxon>
        <taxon>Pseudomonadota</taxon>
        <taxon>Betaproteobacteria</taxon>
        <taxon>Burkholderiales</taxon>
        <taxon>Oxalobacteraceae</taxon>
        <taxon>Janthinobacterium</taxon>
    </lineage>
</organism>
<protein>
    <submittedName>
        <fullName evidence="8">FUSC family protein</fullName>
    </submittedName>
</protein>
<keyword evidence="2" id="KW-0813">Transport</keyword>
<feature type="transmembrane region" description="Helical" evidence="7">
    <location>
        <begin position="487"/>
        <end position="507"/>
    </location>
</feature>
<feature type="transmembrane region" description="Helical" evidence="7">
    <location>
        <begin position="30"/>
        <end position="50"/>
    </location>
</feature>
<feature type="transmembrane region" description="Helical" evidence="7">
    <location>
        <begin position="463"/>
        <end position="480"/>
    </location>
</feature>
<dbReference type="PANTHER" id="PTHR30509">
    <property type="entry name" value="P-HYDROXYBENZOIC ACID EFFLUX PUMP SUBUNIT-RELATED"/>
    <property type="match status" value="1"/>
</dbReference>
<dbReference type="Proteomes" id="UP001221208">
    <property type="component" value="Unassembled WGS sequence"/>
</dbReference>
<dbReference type="EMBL" id="JAQQXR010000002">
    <property type="protein sequence ID" value="MDC8757562.1"/>
    <property type="molecule type" value="Genomic_DNA"/>
</dbReference>
<evidence type="ECO:0000256" key="4">
    <source>
        <dbReference type="ARBA" id="ARBA00022692"/>
    </source>
</evidence>
<sequence>MPKLLSTLYGAGPLPGLAAAARDWRASEGERWIFVAKTMLAAFAALWLAYRLGLDSPNSAMATVFILALPSSGMVLEKSFYRLLGTLVGCAGALLLIAAFAQQSVLLFLGLALWVGLCTGGAAMFRNAQSYSFVLAGYTACMIAIPAIDQPSQTFALAVTRVSEVGLGILCSAVVNDALWPRHQGAQVMRTVQARYARMMGFCHDVLERQLAPAEVELTHLQFAADIAAVESGRAAAFFEANGAPADRRWLHAFNASFMAALTTFYTLHRLLHRLRQEPATPLIALIEPLYAPLAGALQTAPTLASLDAVGAQLRAAVARAGAALEGGGATRAQRIDFDTAAELLERFTLNLRAFQQVYDGLADNKRQQLCDPLAYTPKTPPAIVFASGARAALTLLLLAAACYHLAWPYAATTMLMATIFCALASSSPRPTLMVKQILSGFLAAVPLSFVCLFFVLVRADGYPMLVLAMLPPLLLGSYLSTNPKRAGVGIGINLFVATVVTPVNLMHVDGAAFLNTTLALLLGVALAYLIFAVVLPEHTMGHKDHVAAALWREALNTCVAGPKRLKHRFDHRVRDLLNQLNAAAGPAPSEATRAVLRQGLTLLELGHSVIEMRALIASSAPSAASAALDRCVAQIAAYLRAPSHANCQAAIAALLDAGAPVRQARAGASPQRAARLQTALADMHSIYTSLLDQLPQAPGGPQHAA</sequence>
<evidence type="ECO:0000256" key="2">
    <source>
        <dbReference type="ARBA" id="ARBA00022448"/>
    </source>
</evidence>
<feature type="transmembrane region" description="Helical" evidence="7">
    <location>
        <begin position="80"/>
        <end position="98"/>
    </location>
</feature>
<feature type="transmembrane region" description="Helical" evidence="7">
    <location>
        <begin position="105"/>
        <end position="125"/>
    </location>
</feature>
<keyword evidence="5 7" id="KW-1133">Transmembrane helix</keyword>
<evidence type="ECO:0000256" key="6">
    <source>
        <dbReference type="ARBA" id="ARBA00023136"/>
    </source>
</evidence>
<evidence type="ECO:0000313" key="9">
    <source>
        <dbReference type="Proteomes" id="UP001221208"/>
    </source>
</evidence>
<feature type="transmembrane region" description="Helical" evidence="7">
    <location>
        <begin position="513"/>
        <end position="536"/>
    </location>
</feature>
<reference evidence="8 9" key="1">
    <citation type="submission" date="2022-10" db="EMBL/GenBank/DDBJ databases">
        <title>Janthinobacterium sp. hw3 Genome sequencing.</title>
        <authorList>
            <person name="Park S."/>
        </authorList>
    </citation>
    <scope>NUCLEOTIDE SEQUENCE [LARGE SCALE GENOMIC DNA]</scope>
    <source>
        <strain evidence="9">hw3</strain>
    </source>
</reference>
<comment type="subcellular location">
    <subcellularLocation>
        <location evidence="1">Cell membrane</location>
        <topology evidence="1">Multi-pass membrane protein</topology>
    </subcellularLocation>
</comment>
<keyword evidence="9" id="KW-1185">Reference proteome</keyword>
<dbReference type="PANTHER" id="PTHR30509:SF9">
    <property type="entry name" value="MULTIDRUG RESISTANCE PROTEIN MDTO"/>
    <property type="match status" value="1"/>
</dbReference>
<keyword evidence="6 7" id="KW-0472">Membrane</keyword>
<evidence type="ECO:0000313" key="8">
    <source>
        <dbReference type="EMBL" id="MDC8757562.1"/>
    </source>
</evidence>
<evidence type="ECO:0000256" key="3">
    <source>
        <dbReference type="ARBA" id="ARBA00022475"/>
    </source>
</evidence>
<proteinExistence type="predicted"/>
<evidence type="ECO:0000256" key="5">
    <source>
        <dbReference type="ARBA" id="ARBA00022989"/>
    </source>
</evidence>
<name>A0ABT5JXW6_9BURK</name>
<feature type="transmembrane region" description="Helical" evidence="7">
    <location>
        <begin position="407"/>
        <end position="426"/>
    </location>
</feature>
<evidence type="ECO:0000256" key="7">
    <source>
        <dbReference type="SAM" id="Phobius"/>
    </source>
</evidence>
<feature type="transmembrane region" description="Helical" evidence="7">
    <location>
        <begin position="438"/>
        <end position="457"/>
    </location>
</feature>